<dbReference type="EMBL" id="PSQE01000002">
    <property type="protein sequence ID" value="RHN74572.1"/>
    <property type="molecule type" value="Genomic_DNA"/>
</dbReference>
<accession>A0A396JBA4</accession>
<protein>
    <submittedName>
        <fullName evidence="1">Uncharacterized protein</fullName>
    </submittedName>
</protein>
<dbReference type="Proteomes" id="UP000265566">
    <property type="component" value="Chromosome 2"/>
</dbReference>
<dbReference type="Gramene" id="rna10661">
    <property type="protein sequence ID" value="RHN74572.1"/>
    <property type="gene ID" value="gene10661"/>
</dbReference>
<proteinExistence type="predicted"/>
<organism evidence="1">
    <name type="scientific">Medicago truncatula</name>
    <name type="common">Barrel medic</name>
    <name type="synonym">Medicago tribuloides</name>
    <dbReference type="NCBI Taxonomy" id="3880"/>
    <lineage>
        <taxon>Eukaryota</taxon>
        <taxon>Viridiplantae</taxon>
        <taxon>Streptophyta</taxon>
        <taxon>Embryophyta</taxon>
        <taxon>Tracheophyta</taxon>
        <taxon>Spermatophyta</taxon>
        <taxon>Magnoliopsida</taxon>
        <taxon>eudicotyledons</taxon>
        <taxon>Gunneridae</taxon>
        <taxon>Pentapetalae</taxon>
        <taxon>rosids</taxon>
        <taxon>fabids</taxon>
        <taxon>Fabales</taxon>
        <taxon>Fabaceae</taxon>
        <taxon>Papilionoideae</taxon>
        <taxon>50 kb inversion clade</taxon>
        <taxon>NPAAA clade</taxon>
        <taxon>Hologalegina</taxon>
        <taxon>IRL clade</taxon>
        <taxon>Trifolieae</taxon>
        <taxon>Medicago</taxon>
    </lineage>
</organism>
<name>A0A396JBA4_MEDTR</name>
<sequence length="58" mass="6650">MCSKSCLEKACNRYSWTNVICQYSMFNTLEFIICYKLRSPILTTRASGTGGTSIHFSW</sequence>
<comment type="caution">
    <text evidence="1">The sequence shown here is derived from an EMBL/GenBank/DDBJ whole genome shotgun (WGS) entry which is preliminary data.</text>
</comment>
<reference evidence="1" key="1">
    <citation type="journal article" date="2018" name="Nat. Plants">
        <title>Whole-genome landscape of Medicago truncatula symbiotic genes.</title>
        <authorList>
            <person name="Pecrix Y."/>
            <person name="Gamas P."/>
            <person name="Carrere S."/>
        </authorList>
    </citation>
    <scope>NUCLEOTIDE SEQUENCE</scope>
    <source>
        <tissue evidence="1">Leaves</tissue>
    </source>
</reference>
<evidence type="ECO:0000313" key="1">
    <source>
        <dbReference type="EMBL" id="RHN74572.1"/>
    </source>
</evidence>
<dbReference type="AlphaFoldDB" id="A0A396JBA4"/>
<gene>
    <name evidence="1" type="ORF">MtrunA17_Chr2g0311841</name>
</gene>